<accession>M2PVH3</accession>
<feature type="signal peptide" evidence="2">
    <location>
        <begin position="1"/>
        <end position="20"/>
    </location>
</feature>
<dbReference type="Pfam" id="PF17168">
    <property type="entry name" value="DUF5127"/>
    <property type="match status" value="1"/>
</dbReference>
<organism evidence="5 6">
    <name type="scientific">Ceriporiopsis subvermispora (strain B)</name>
    <name type="common">White-rot fungus</name>
    <name type="synonym">Gelatoporia subvermispora</name>
    <dbReference type="NCBI Taxonomy" id="914234"/>
    <lineage>
        <taxon>Eukaryota</taxon>
        <taxon>Fungi</taxon>
        <taxon>Dikarya</taxon>
        <taxon>Basidiomycota</taxon>
        <taxon>Agaricomycotina</taxon>
        <taxon>Agaricomycetes</taxon>
        <taxon>Polyporales</taxon>
        <taxon>Gelatoporiaceae</taxon>
        <taxon>Gelatoporia</taxon>
    </lineage>
</organism>
<dbReference type="PANTHER" id="PTHR31987">
    <property type="entry name" value="GLUTAMINASE A-RELATED"/>
    <property type="match status" value="1"/>
</dbReference>
<dbReference type="InterPro" id="IPR032514">
    <property type="entry name" value="GtaA_central"/>
</dbReference>
<name>M2PVH3_CERS8</name>
<dbReference type="GO" id="GO:0005975">
    <property type="term" value="P:carbohydrate metabolic process"/>
    <property type="evidence" value="ECO:0007669"/>
    <property type="project" value="InterPro"/>
</dbReference>
<evidence type="ECO:0000313" key="6">
    <source>
        <dbReference type="Proteomes" id="UP000016930"/>
    </source>
</evidence>
<dbReference type="AlphaFoldDB" id="M2PVH3"/>
<evidence type="ECO:0000259" key="4">
    <source>
        <dbReference type="Pfam" id="PF17168"/>
    </source>
</evidence>
<dbReference type="Pfam" id="PF16335">
    <property type="entry name" value="GtaA_6_Hairpin"/>
    <property type="match status" value="1"/>
</dbReference>
<dbReference type="PANTHER" id="PTHR31987:SF1">
    <property type="entry name" value="GLUTAMINASE A"/>
    <property type="match status" value="1"/>
</dbReference>
<dbReference type="InterPro" id="IPR033433">
    <property type="entry name" value="GtaA_N"/>
</dbReference>
<dbReference type="HOGENOM" id="CLU_008020_1_0_1"/>
<evidence type="ECO:0000256" key="1">
    <source>
        <dbReference type="SAM" id="MobiDB-lite"/>
    </source>
</evidence>
<dbReference type="InterPro" id="IPR008928">
    <property type="entry name" value="6-hairpin_glycosidase_sf"/>
</dbReference>
<gene>
    <name evidence="5" type="ORF">CERSUDRAFT_111353</name>
</gene>
<evidence type="ECO:0000313" key="5">
    <source>
        <dbReference type="EMBL" id="EMD40769.1"/>
    </source>
</evidence>
<evidence type="ECO:0000256" key="2">
    <source>
        <dbReference type="SAM" id="SignalP"/>
    </source>
</evidence>
<dbReference type="InterPro" id="IPR052743">
    <property type="entry name" value="Glutaminase_GtaA"/>
</dbReference>
<dbReference type="STRING" id="914234.M2PVH3"/>
<sequence>MPVPLLLALAAALAANPVACWTTTPFNAPAIPLAVRSPYLSTWHMNPAQPINGNWENFWTGTVTAWTGYAYVDGSPFLLMGTPADGAQIPPSATQQSVNITATQSTFVLSAGAVDITATFLSPVEPGDLVRQSLPFSYLAITATSNDGKPHAVKLYTDISAEWVSGNDNQIVEWNTTIGDFITYEVHLQNETQFQDVGDRIQYGSVYYTVENTTGLTYQIGQDSVVRTQFVNQSVLTNTLDTDFRAISDRWPVFAFAHDLGDVSNTSAPIVYSIGSVRDPAIQYVVANNATQDRSLYFWSNFSSIDDAIAFFMQDYSGASSRAAALDSKINTDASAVSADYAALVALSVRQAYAAFEITISKDSSGQFNTSDVMAFMKEISSSEKINTVDVLYATLPLFLYLDPAMVKLSLLPLLEYQATGQYPNEWAVHDIGTTYPQALGHNDGKDLMLPVEESGNMLIMTLSYVQRTNDKSIITSYFNLLDQWTQYLIANTLDPQNQLDSDVFAGSLANQTNLAVKGIIGIKAMSEIATIAGDSARSSNYSSIASSLISQWEQLATASGNNHLTLTYGDDTSWGLAYNLYADILLNTSLVPAQIYEMQSSWYATVANQFGVQLDTRHTYVLSNWEIWAAATTTTTDVRNKMIQDVFSYASNGKTPAPFEDWYDTVNGTGIGQFKARPVVGGHLALLALPSGSQPGNNNSGSSPPDSQGGGSPSSSPTSSSSPSQSSQPSSAALARVTWGKAVINSIVVMGLVLGTLM</sequence>
<feature type="chain" id="PRO_5004022989" description="DUF1793-domain-containing protein" evidence="2">
    <location>
        <begin position="21"/>
        <end position="759"/>
    </location>
</feature>
<feature type="domain" description="Glutaminase A N-terminal" evidence="4">
    <location>
        <begin position="103"/>
        <end position="333"/>
    </location>
</feature>
<dbReference type="Proteomes" id="UP000016930">
    <property type="component" value="Unassembled WGS sequence"/>
</dbReference>
<proteinExistence type="predicted"/>
<feature type="domain" description="Glutaminase A central" evidence="3">
    <location>
        <begin position="338"/>
        <end position="688"/>
    </location>
</feature>
<keyword evidence="2" id="KW-0732">Signal</keyword>
<evidence type="ECO:0008006" key="7">
    <source>
        <dbReference type="Google" id="ProtNLM"/>
    </source>
</evidence>
<protein>
    <recommendedName>
        <fullName evidence="7">DUF1793-domain-containing protein</fullName>
    </recommendedName>
</protein>
<evidence type="ECO:0000259" key="3">
    <source>
        <dbReference type="Pfam" id="PF16335"/>
    </source>
</evidence>
<dbReference type="OrthoDB" id="3918848at2759"/>
<dbReference type="EMBL" id="KB445792">
    <property type="protein sequence ID" value="EMD40769.1"/>
    <property type="molecule type" value="Genomic_DNA"/>
</dbReference>
<feature type="compositionally biased region" description="Low complexity" evidence="1">
    <location>
        <begin position="691"/>
        <end position="732"/>
    </location>
</feature>
<dbReference type="SUPFAM" id="SSF48208">
    <property type="entry name" value="Six-hairpin glycosidases"/>
    <property type="match status" value="1"/>
</dbReference>
<keyword evidence="6" id="KW-1185">Reference proteome</keyword>
<feature type="region of interest" description="Disordered" evidence="1">
    <location>
        <begin position="691"/>
        <end position="733"/>
    </location>
</feature>
<reference evidence="5 6" key="1">
    <citation type="journal article" date="2012" name="Proc. Natl. Acad. Sci. U.S.A.">
        <title>Comparative genomics of Ceriporiopsis subvermispora and Phanerochaete chrysosporium provide insight into selective ligninolysis.</title>
        <authorList>
            <person name="Fernandez-Fueyo E."/>
            <person name="Ruiz-Duenas F.J."/>
            <person name="Ferreira P."/>
            <person name="Floudas D."/>
            <person name="Hibbett D.S."/>
            <person name="Canessa P."/>
            <person name="Larrondo L.F."/>
            <person name="James T.Y."/>
            <person name="Seelenfreund D."/>
            <person name="Lobos S."/>
            <person name="Polanco R."/>
            <person name="Tello M."/>
            <person name="Honda Y."/>
            <person name="Watanabe T."/>
            <person name="Watanabe T."/>
            <person name="Ryu J.S."/>
            <person name="Kubicek C.P."/>
            <person name="Schmoll M."/>
            <person name="Gaskell J."/>
            <person name="Hammel K.E."/>
            <person name="St John F.J."/>
            <person name="Vanden Wymelenberg A."/>
            <person name="Sabat G."/>
            <person name="Splinter BonDurant S."/>
            <person name="Syed K."/>
            <person name="Yadav J.S."/>
            <person name="Doddapaneni H."/>
            <person name="Subramanian V."/>
            <person name="Lavin J.L."/>
            <person name="Oguiza J.A."/>
            <person name="Perez G."/>
            <person name="Pisabarro A.G."/>
            <person name="Ramirez L."/>
            <person name="Santoyo F."/>
            <person name="Master E."/>
            <person name="Coutinho P.M."/>
            <person name="Henrissat B."/>
            <person name="Lombard V."/>
            <person name="Magnuson J.K."/>
            <person name="Kuees U."/>
            <person name="Hori C."/>
            <person name="Igarashi K."/>
            <person name="Samejima M."/>
            <person name="Held B.W."/>
            <person name="Barry K.W."/>
            <person name="LaButti K.M."/>
            <person name="Lapidus A."/>
            <person name="Lindquist E.A."/>
            <person name="Lucas S.M."/>
            <person name="Riley R."/>
            <person name="Salamov A.A."/>
            <person name="Hoffmeister D."/>
            <person name="Schwenk D."/>
            <person name="Hadar Y."/>
            <person name="Yarden O."/>
            <person name="de Vries R.P."/>
            <person name="Wiebenga A."/>
            <person name="Stenlid J."/>
            <person name="Eastwood D."/>
            <person name="Grigoriev I.V."/>
            <person name="Berka R.M."/>
            <person name="Blanchette R.A."/>
            <person name="Kersten P."/>
            <person name="Martinez A.T."/>
            <person name="Vicuna R."/>
            <person name="Cullen D."/>
        </authorList>
    </citation>
    <scope>NUCLEOTIDE SEQUENCE [LARGE SCALE GENOMIC DNA]</scope>
    <source>
        <strain evidence="5 6">B</strain>
    </source>
</reference>